<feature type="domain" description="Phospholipase/carboxylesterase/thioesterase" evidence="9">
    <location>
        <begin position="198"/>
        <end position="293"/>
    </location>
</feature>
<keyword evidence="4" id="KW-0732">Signal</keyword>
<dbReference type="GO" id="GO:0005576">
    <property type="term" value="C:extracellular region"/>
    <property type="evidence" value="ECO:0007669"/>
    <property type="project" value="UniProtKB-SubCell"/>
</dbReference>
<accession>A0A5D4FX24</accession>
<keyword evidence="5" id="KW-0378">Hydrolase</keyword>
<evidence type="ECO:0000256" key="1">
    <source>
        <dbReference type="ARBA" id="ARBA00004613"/>
    </source>
</evidence>
<evidence type="ECO:0000256" key="6">
    <source>
        <dbReference type="ARBA" id="ARBA00023277"/>
    </source>
</evidence>
<feature type="region of interest" description="Disordered" evidence="8">
    <location>
        <begin position="1"/>
        <end position="27"/>
    </location>
</feature>
<dbReference type="AlphaFoldDB" id="A0A5D4FX24"/>
<evidence type="ECO:0000256" key="3">
    <source>
        <dbReference type="ARBA" id="ARBA00022651"/>
    </source>
</evidence>
<dbReference type="Pfam" id="PF02230">
    <property type="entry name" value="Abhydrolase_2"/>
    <property type="match status" value="1"/>
</dbReference>
<dbReference type="InterPro" id="IPR043595">
    <property type="entry name" value="FaeB/C/D"/>
</dbReference>
<comment type="caution">
    <text evidence="10">The sequence shown here is derived from an EMBL/GenBank/DDBJ whole genome shotgun (WGS) entry which is preliminary data.</text>
</comment>
<dbReference type="PANTHER" id="PTHR38050:SF2">
    <property type="entry name" value="FERULOYL ESTERASE C-RELATED"/>
    <property type="match status" value="1"/>
</dbReference>
<keyword evidence="6" id="KW-0119">Carbohydrate metabolism</keyword>
<comment type="subcellular location">
    <subcellularLocation>
        <location evidence="1">Secreted</location>
    </subcellularLocation>
</comment>
<dbReference type="EMBL" id="VSZI01000001">
    <property type="protein sequence ID" value="TYR20523.1"/>
    <property type="molecule type" value="Genomic_DNA"/>
</dbReference>
<organism evidence="10 11">
    <name type="scientific">Corynebacterium urealyticum</name>
    <dbReference type="NCBI Taxonomy" id="43771"/>
    <lineage>
        <taxon>Bacteria</taxon>
        <taxon>Bacillati</taxon>
        <taxon>Actinomycetota</taxon>
        <taxon>Actinomycetes</taxon>
        <taxon>Mycobacteriales</taxon>
        <taxon>Corynebacteriaceae</taxon>
        <taxon>Corynebacterium</taxon>
    </lineage>
</organism>
<sequence length="358" mass="37465">MNFLPHLSQRAGEPAEQRTRQSGESRGMIRRGLTGALATAAALSLSFVPQGSPEAQAQSSMGSLSSSAGDLEDLAGIINGIVGGLQNGNGGGAGTPPSNNANLSERTFTVNGKTRKAIVKMPKSGLRNNLPVVFMFGGWQHDAKYARSYAGLENTAAGDSAIIVYPEPVRSTFKGETYPAWGGAPYATNTSRSADVAFVRQIVNTLAREGKADRNRVYATGLSNGGGLALGVGCAAPDLVKGVVGVSGAYYTPAVSNCVNASVPTMIIHGTGDDIVNYNGGSRHGASYLSINQVHRQFAARNKCDVSKAPSAATNGNITTYRYRGCAVPTMVKKVAGGEHTWYPSNPDAAQESWNFFR</sequence>
<evidence type="ECO:0000256" key="5">
    <source>
        <dbReference type="ARBA" id="ARBA00022801"/>
    </source>
</evidence>
<dbReference type="Gene3D" id="3.40.50.1820">
    <property type="entry name" value="alpha/beta hydrolase"/>
    <property type="match status" value="1"/>
</dbReference>
<dbReference type="Proteomes" id="UP000324726">
    <property type="component" value="Unassembled WGS sequence"/>
</dbReference>
<reference evidence="10 11" key="1">
    <citation type="submission" date="2019-08" db="EMBL/GenBank/DDBJ databases">
        <title>Draft genome of C. urealyticum strain VH4248.</title>
        <authorList>
            <person name="Navas J."/>
        </authorList>
    </citation>
    <scope>NUCLEOTIDE SEQUENCE [LARGE SCALE GENOMIC DNA]</scope>
    <source>
        <strain evidence="10 11">VH4248</strain>
    </source>
</reference>
<keyword evidence="3" id="KW-0858">Xylan degradation</keyword>
<evidence type="ECO:0000259" key="9">
    <source>
        <dbReference type="Pfam" id="PF02230"/>
    </source>
</evidence>
<keyword evidence="7" id="KW-0624">Polysaccharide degradation</keyword>
<dbReference type="GO" id="GO:0045493">
    <property type="term" value="P:xylan catabolic process"/>
    <property type="evidence" value="ECO:0007669"/>
    <property type="project" value="UniProtKB-KW"/>
</dbReference>
<protein>
    <submittedName>
        <fullName evidence="10">Polyhydroxybutyrate depolymerase</fullName>
    </submittedName>
</protein>
<evidence type="ECO:0000256" key="4">
    <source>
        <dbReference type="ARBA" id="ARBA00022729"/>
    </source>
</evidence>
<keyword evidence="2" id="KW-0964">Secreted</keyword>
<dbReference type="SUPFAM" id="SSF53474">
    <property type="entry name" value="alpha/beta-Hydrolases"/>
    <property type="match status" value="1"/>
</dbReference>
<evidence type="ECO:0000256" key="7">
    <source>
        <dbReference type="ARBA" id="ARBA00023326"/>
    </source>
</evidence>
<evidence type="ECO:0000313" key="10">
    <source>
        <dbReference type="EMBL" id="TYR20523.1"/>
    </source>
</evidence>
<evidence type="ECO:0000256" key="2">
    <source>
        <dbReference type="ARBA" id="ARBA00022525"/>
    </source>
</evidence>
<name>A0A5D4FX24_9CORY</name>
<feature type="compositionally biased region" description="Basic and acidic residues" evidence="8">
    <location>
        <begin position="13"/>
        <end position="23"/>
    </location>
</feature>
<dbReference type="InterPro" id="IPR003140">
    <property type="entry name" value="PLipase/COase/thioEstase"/>
</dbReference>
<dbReference type="GO" id="GO:0030600">
    <property type="term" value="F:feruloyl esterase activity"/>
    <property type="evidence" value="ECO:0007669"/>
    <property type="project" value="InterPro"/>
</dbReference>
<proteinExistence type="predicted"/>
<evidence type="ECO:0000313" key="11">
    <source>
        <dbReference type="Proteomes" id="UP000324726"/>
    </source>
</evidence>
<dbReference type="RefSeq" id="WP_148812392.1">
    <property type="nucleotide sequence ID" value="NZ_VSZI01000001.1"/>
</dbReference>
<dbReference type="InterPro" id="IPR029058">
    <property type="entry name" value="AB_hydrolase_fold"/>
</dbReference>
<dbReference type="PANTHER" id="PTHR38050">
    <property type="match status" value="1"/>
</dbReference>
<gene>
    <name evidence="10" type="ORF">FYJ87_06185</name>
</gene>
<evidence type="ECO:0000256" key="8">
    <source>
        <dbReference type="SAM" id="MobiDB-lite"/>
    </source>
</evidence>